<accession>A0AAV7IAM2</accession>
<dbReference type="EMBL" id="JAHXZJ010001864">
    <property type="protein sequence ID" value="KAH0549390.1"/>
    <property type="molecule type" value="Genomic_DNA"/>
</dbReference>
<evidence type="ECO:0000256" key="2">
    <source>
        <dbReference type="ARBA" id="ARBA00022723"/>
    </source>
</evidence>
<dbReference type="GO" id="GO:0005506">
    <property type="term" value="F:iron ion binding"/>
    <property type="evidence" value="ECO:0007669"/>
    <property type="project" value="InterPro"/>
</dbReference>
<dbReference type="InterPro" id="IPR039210">
    <property type="entry name" value="OGFOD3"/>
</dbReference>
<name>A0AAV7IAM2_COTGL</name>
<keyword evidence="2" id="KW-0479">Metal-binding</keyword>
<sequence>MTQEEKKVRQREGKGSKTEAKKYSQDQQQDQDVPVEPKFGPRVSFPYQKVWSRCVLILGVLLIVWYNSKRGKEVSFARQKDILLSRTQNLDCANDYKAELATYPGCVPEKCGRVVTDKLVSNTETEVLYKIALNGINLGGSDGGASILDLHSGALSKGKKFIDVYSLEQAAKIFNPADFAIYKKGKFIEKFNYRVVKTKIQHAVAHHFGVDADKIYLTKPTFFSRMANVSAKTVHDEYWHPHIDKETYEHFHYTSLLYLNDFGRDFDGGRFVFIDDNNVNSTVEPRKGRVSMFTSGGENLHAVEPVTSGTRFALTVSFTCNPAAAIADPSLKTSKKRT</sequence>
<keyword evidence="7" id="KW-1133">Transmembrane helix</keyword>
<dbReference type="InterPro" id="IPR044862">
    <property type="entry name" value="Pro_4_hyd_alph_FE2OG_OXY"/>
</dbReference>
<evidence type="ECO:0000313" key="10">
    <source>
        <dbReference type="Proteomes" id="UP000826195"/>
    </source>
</evidence>
<dbReference type="GO" id="GO:0016020">
    <property type="term" value="C:membrane"/>
    <property type="evidence" value="ECO:0007669"/>
    <property type="project" value="TreeGrafter"/>
</dbReference>
<dbReference type="PANTHER" id="PTHR14650:SF1">
    <property type="entry name" value="2-OXOGLUTARATE AND IRON-DEPENDENT OXYGENASE DOMAIN-CONTAINING PROTEIN 3"/>
    <property type="match status" value="1"/>
</dbReference>
<feature type="region of interest" description="Disordered" evidence="6">
    <location>
        <begin position="1"/>
        <end position="35"/>
    </location>
</feature>
<evidence type="ECO:0000259" key="8">
    <source>
        <dbReference type="PROSITE" id="PS51471"/>
    </source>
</evidence>
<keyword evidence="3" id="KW-0223">Dioxygenase</keyword>
<protein>
    <recommendedName>
        <fullName evidence="8">Fe2OG dioxygenase domain-containing protein</fullName>
    </recommendedName>
</protein>
<dbReference type="Proteomes" id="UP000826195">
    <property type="component" value="Unassembled WGS sequence"/>
</dbReference>
<dbReference type="GO" id="GO:0051213">
    <property type="term" value="F:dioxygenase activity"/>
    <property type="evidence" value="ECO:0007669"/>
    <property type="project" value="UniProtKB-KW"/>
</dbReference>
<keyword evidence="7" id="KW-0472">Membrane</keyword>
<feature type="compositionally biased region" description="Basic and acidic residues" evidence="6">
    <location>
        <begin position="1"/>
        <end position="24"/>
    </location>
</feature>
<dbReference type="PROSITE" id="PS51471">
    <property type="entry name" value="FE2OG_OXY"/>
    <property type="match status" value="1"/>
</dbReference>
<dbReference type="Pfam" id="PF13640">
    <property type="entry name" value="2OG-FeII_Oxy_3"/>
    <property type="match status" value="1"/>
</dbReference>
<feature type="transmembrane region" description="Helical" evidence="7">
    <location>
        <begin position="50"/>
        <end position="68"/>
    </location>
</feature>
<evidence type="ECO:0000256" key="7">
    <source>
        <dbReference type="SAM" id="Phobius"/>
    </source>
</evidence>
<feature type="domain" description="Fe2OG dioxygenase" evidence="8">
    <location>
        <begin position="221"/>
        <end position="322"/>
    </location>
</feature>
<dbReference type="PANTHER" id="PTHR14650">
    <property type="entry name" value="PROLYL HYDROXYLASE-RELATED"/>
    <property type="match status" value="1"/>
</dbReference>
<dbReference type="Gene3D" id="2.60.120.620">
    <property type="entry name" value="q2cbj1_9rhob like domain"/>
    <property type="match status" value="1"/>
</dbReference>
<dbReference type="GO" id="GO:0016705">
    <property type="term" value="F:oxidoreductase activity, acting on paired donors, with incorporation or reduction of molecular oxygen"/>
    <property type="evidence" value="ECO:0007669"/>
    <property type="project" value="InterPro"/>
</dbReference>
<evidence type="ECO:0000256" key="4">
    <source>
        <dbReference type="ARBA" id="ARBA00023002"/>
    </source>
</evidence>
<comment type="caution">
    <text evidence="9">The sequence shown here is derived from an EMBL/GenBank/DDBJ whole genome shotgun (WGS) entry which is preliminary data.</text>
</comment>
<proteinExistence type="predicted"/>
<keyword evidence="5" id="KW-0408">Iron</keyword>
<dbReference type="AlphaFoldDB" id="A0AAV7IAM2"/>
<gene>
    <name evidence="9" type="ORF">KQX54_008864</name>
</gene>
<dbReference type="InterPro" id="IPR006620">
    <property type="entry name" value="Pro_4_hyd_alph"/>
</dbReference>
<evidence type="ECO:0000313" key="9">
    <source>
        <dbReference type="EMBL" id="KAH0549390.1"/>
    </source>
</evidence>
<evidence type="ECO:0000256" key="6">
    <source>
        <dbReference type="SAM" id="MobiDB-lite"/>
    </source>
</evidence>
<evidence type="ECO:0000256" key="3">
    <source>
        <dbReference type="ARBA" id="ARBA00022964"/>
    </source>
</evidence>
<keyword evidence="7" id="KW-0812">Transmembrane</keyword>
<dbReference type="InterPro" id="IPR005123">
    <property type="entry name" value="Oxoglu/Fe-dep_dioxygenase_dom"/>
</dbReference>
<keyword evidence="4" id="KW-0560">Oxidoreductase</keyword>
<organism evidence="9 10">
    <name type="scientific">Cotesia glomerata</name>
    <name type="common">Lepidopteran parasitic wasp</name>
    <name type="synonym">Apanteles glomeratus</name>
    <dbReference type="NCBI Taxonomy" id="32391"/>
    <lineage>
        <taxon>Eukaryota</taxon>
        <taxon>Metazoa</taxon>
        <taxon>Ecdysozoa</taxon>
        <taxon>Arthropoda</taxon>
        <taxon>Hexapoda</taxon>
        <taxon>Insecta</taxon>
        <taxon>Pterygota</taxon>
        <taxon>Neoptera</taxon>
        <taxon>Endopterygota</taxon>
        <taxon>Hymenoptera</taxon>
        <taxon>Apocrita</taxon>
        <taxon>Ichneumonoidea</taxon>
        <taxon>Braconidae</taxon>
        <taxon>Microgastrinae</taxon>
        <taxon>Cotesia</taxon>
    </lineage>
</organism>
<evidence type="ECO:0000256" key="1">
    <source>
        <dbReference type="ARBA" id="ARBA00001961"/>
    </source>
</evidence>
<dbReference type="GO" id="GO:0031418">
    <property type="term" value="F:L-ascorbic acid binding"/>
    <property type="evidence" value="ECO:0007669"/>
    <property type="project" value="InterPro"/>
</dbReference>
<reference evidence="9 10" key="1">
    <citation type="journal article" date="2021" name="J. Hered.">
        <title>A chromosome-level genome assembly of the parasitoid wasp, Cotesia glomerata (Hymenoptera: Braconidae).</title>
        <authorList>
            <person name="Pinto B.J."/>
            <person name="Weis J.J."/>
            <person name="Gamble T."/>
            <person name="Ode P.J."/>
            <person name="Paul R."/>
            <person name="Zaspel J.M."/>
        </authorList>
    </citation>
    <scope>NUCLEOTIDE SEQUENCE [LARGE SCALE GENOMIC DNA]</scope>
    <source>
        <strain evidence="9">CgM1</strain>
    </source>
</reference>
<keyword evidence="10" id="KW-1185">Reference proteome</keyword>
<evidence type="ECO:0000256" key="5">
    <source>
        <dbReference type="ARBA" id="ARBA00023004"/>
    </source>
</evidence>
<dbReference type="SMART" id="SM00702">
    <property type="entry name" value="P4Hc"/>
    <property type="match status" value="1"/>
</dbReference>
<comment type="cofactor">
    <cofactor evidence="1">
        <name>L-ascorbate</name>
        <dbReference type="ChEBI" id="CHEBI:38290"/>
    </cofactor>
</comment>